<dbReference type="EC" id="2.1.1.-" evidence="2"/>
<dbReference type="GO" id="GO:0032259">
    <property type="term" value="P:methylation"/>
    <property type="evidence" value="ECO:0007669"/>
    <property type="project" value="UniProtKB-KW"/>
</dbReference>
<keyword evidence="2" id="KW-0489">Methyltransferase</keyword>
<dbReference type="GO" id="GO:0008757">
    <property type="term" value="F:S-adenosylmethionine-dependent methyltransferase activity"/>
    <property type="evidence" value="ECO:0007669"/>
    <property type="project" value="InterPro"/>
</dbReference>
<dbReference type="Pfam" id="PF08241">
    <property type="entry name" value="Methyltransf_11"/>
    <property type="match status" value="1"/>
</dbReference>
<gene>
    <name evidence="2" type="primary">ycgJ_2</name>
    <name evidence="2" type="ORF">AUP74_02883</name>
</gene>
<proteinExistence type="predicted"/>
<dbReference type="OrthoDB" id="529208at2"/>
<dbReference type="InterPro" id="IPR029063">
    <property type="entry name" value="SAM-dependent_MTases_sf"/>
</dbReference>
<keyword evidence="3" id="KW-1185">Reference proteome</keyword>
<sequence>MSKAYNEMSYVEVAAIYNDINNIPLDAAEALGKSTAELVGEGAKIMDFGGGAGRISVPIAAHTDMIAMDIEHHMLKASKKLAADRNIAARQAVGTVLQTPFATNTFDAVITTNVLHQIEFWRDALKEAARVLKPEGLFLIGRDVLDESSNAAVLRSQSRMFTVDIAPEMQPTDAAGPALFQEIQKLGGQMTRPVVACSWIERVSVAEILDRMENGIHNETWSLKRELIDALMAKVRPWAEENFDDIHAVEDVKWEFHLYPISGIGK</sequence>
<dbReference type="KEGG" id="micc:AUP74_02883"/>
<dbReference type="InterPro" id="IPR013216">
    <property type="entry name" value="Methyltransf_11"/>
</dbReference>
<name>A0A1C9WAT4_9GAMM</name>
<organism evidence="2 3">
    <name type="scientific">Microbulbifer aggregans</name>
    <dbReference type="NCBI Taxonomy" id="1769779"/>
    <lineage>
        <taxon>Bacteria</taxon>
        <taxon>Pseudomonadati</taxon>
        <taxon>Pseudomonadota</taxon>
        <taxon>Gammaproteobacteria</taxon>
        <taxon>Cellvibrionales</taxon>
        <taxon>Microbulbiferaceae</taxon>
        <taxon>Microbulbifer</taxon>
    </lineage>
</organism>
<dbReference type="EMBL" id="CP014143">
    <property type="protein sequence ID" value="AOS98254.1"/>
    <property type="molecule type" value="Genomic_DNA"/>
</dbReference>
<accession>A0A1C9WAT4</accession>
<dbReference type="PATRIC" id="fig|1769779.3.peg.2858"/>
<dbReference type="Gene3D" id="1.10.8.900">
    <property type="match status" value="1"/>
</dbReference>
<dbReference type="Gene3D" id="3.40.50.150">
    <property type="entry name" value="Vaccinia Virus protein VP39"/>
    <property type="match status" value="1"/>
</dbReference>
<protein>
    <submittedName>
        <fullName evidence="2">Putative methyltransferase YcgJ</fullName>
        <ecNumber evidence="2">2.1.1.-</ecNumber>
    </submittedName>
</protein>
<dbReference type="RefSeq" id="WP_069948135.1">
    <property type="nucleotide sequence ID" value="NZ_CP014143.1"/>
</dbReference>
<keyword evidence="2" id="KW-0808">Transferase</keyword>
<feature type="domain" description="Methyltransferase type 11" evidence="1">
    <location>
        <begin position="47"/>
        <end position="140"/>
    </location>
</feature>
<dbReference type="SUPFAM" id="SSF53335">
    <property type="entry name" value="S-adenosyl-L-methionine-dependent methyltransferases"/>
    <property type="match status" value="1"/>
</dbReference>
<dbReference type="STRING" id="1769779.AUP74_02883"/>
<evidence type="ECO:0000313" key="3">
    <source>
        <dbReference type="Proteomes" id="UP000095672"/>
    </source>
</evidence>
<evidence type="ECO:0000259" key="1">
    <source>
        <dbReference type="Pfam" id="PF08241"/>
    </source>
</evidence>
<evidence type="ECO:0000313" key="2">
    <source>
        <dbReference type="EMBL" id="AOS98254.1"/>
    </source>
</evidence>
<reference evidence="3" key="1">
    <citation type="submission" date="2016-01" db="EMBL/GenBank/DDBJ databases">
        <title>Complete genome sequence of Microbulbifer sp. CCB-MM1, a halophile isolated from Matang Mangrove Forest, Perak.</title>
        <authorList>
            <person name="Moh T.H."/>
            <person name="Dinesh B."/>
            <person name="Lau N.-S."/>
            <person name="Go F."/>
            <person name="Alexander Chong S.-C."/>
        </authorList>
    </citation>
    <scope>NUCLEOTIDE SEQUENCE [LARGE SCALE GENOMIC DNA]</scope>
    <source>
        <strain evidence="3">CCB-MM1</strain>
    </source>
</reference>
<dbReference type="CDD" id="cd02440">
    <property type="entry name" value="AdoMet_MTases"/>
    <property type="match status" value="1"/>
</dbReference>
<dbReference type="AlphaFoldDB" id="A0A1C9WAT4"/>
<dbReference type="PANTHER" id="PTHR43591">
    <property type="entry name" value="METHYLTRANSFERASE"/>
    <property type="match status" value="1"/>
</dbReference>
<dbReference type="Proteomes" id="UP000095672">
    <property type="component" value="Chromosome"/>
</dbReference>